<comment type="caution">
    <text evidence="1">The sequence shown here is derived from an EMBL/GenBank/DDBJ whole genome shotgun (WGS) entry which is preliminary data.</text>
</comment>
<dbReference type="NCBIfam" id="NF037944">
    <property type="entry name" value="holin_2"/>
    <property type="match status" value="1"/>
</dbReference>
<organism evidence="1 2">
    <name type="scientific">Saccharopolyspora griseoalba</name>
    <dbReference type="NCBI Taxonomy" id="1431848"/>
    <lineage>
        <taxon>Bacteria</taxon>
        <taxon>Bacillati</taxon>
        <taxon>Actinomycetota</taxon>
        <taxon>Actinomycetes</taxon>
        <taxon>Pseudonocardiales</taxon>
        <taxon>Pseudonocardiaceae</taxon>
        <taxon>Saccharopolyspora</taxon>
    </lineage>
</organism>
<evidence type="ECO:0000313" key="2">
    <source>
        <dbReference type="Proteomes" id="UP001596504"/>
    </source>
</evidence>
<dbReference type="EMBL" id="JBHTCJ010000007">
    <property type="protein sequence ID" value="MFC7342716.1"/>
    <property type="molecule type" value="Genomic_DNA"/>
</dbReference>
<dbReference type="Proteomes" id="UP001596504">
    <property type="component" value="Unassembled WGS sequence"/>
</dbReference>
<reference evidence="2" key="1">
    <citation type="journal article" date="2019" name="Int. J. Syst. Evol. Microbiol.">
        <title>The Global Catalogue of Microorganisms (GCM) 10K type strain sequencing project: providing services to taxonomists for standard genome sequencing and annotation.</title>
        <authorList>
            <consortium name="The Broad Institute Genomics Platform"/>
            <consortium name="The Broad Institute Genome Sequencing Center for Infectious Disease"/>
            <person name="Wu L."/>
            <person name="Ma J."/>
        </authorList>
    </citation>
    <scope>NUCLEOTIDE SEQUENCE [LARGE SCALE GENOMIC DNA]</scope>
    <source>
        <strain evidence="2">WLHS5</strain>
    </source>
</reference>
<keyword evidence="2" id="KW-1185">Reference proteome</keyword>
<sequence length="63" mass="7246">MWTLVLLAVGLILLVWLLVRSFLDIRRFRAVQRQVAREIGDRSGLVKARVAGLKVAFAQRRRS</sequence>
<name>A0ABW2LM84_9PSEU</name>
<gene>
    <name evidence="1" type="ORF">ACFQRI_15035</name>
</gene>
<dbReference type="RefSeq" id="WP_380669369.1">
    <property type="nucleotide sequence ID" value="NZ_JBHTCJ010000007.1"/>
</dbReference>
<protein>
    <submittedName>
        <fullName evidence="1">Bacteriophage holin</fullName>
    </submittedName>
</protein>
<proteinExistence type="predicted"/>
<accession>A0ABW2LM84</accession>
<evidence type="ECO:0000313" key="1">
    <source>
        <dbReference type="EMBL" id="MFC7342716.1"/>
    </source>
</evidence>